<dbReference type="SMART" id="SM00248">
    <property type="entry name" value="ANK"/>
    <property type="match status" value="3"/>
</dbReference>
<accession>A0ABN9Y7L1</accession>
<dbReference type="Pfam" id="PF12796">
    <property type="entry name" value="Ank_2"/>
    <property type="match status" value="1"/>
</dbReference>
<sequence>MALQRKPNVDYPLIEYTLWDSDDELSKRSRIAALDIFQEDEEEYRDIEASVIKDFSELPFEGHPQALIVGESALNRQENVDIIKQGIVIWCDATPMTTWKKTQMPLGTGKGGISLKTGVLVRPPIWCLAQGWEADPDDGEAMVEYKRIVEEFRLEYDKVADIRVRVDVPGLRENSYWAAERLIRALGEFLGIAEQTSDGSVDDELFSRDLEKFLEGARLTKYYDPMKKWCDEHGANAMDDLAESVPELIDALGLKPLEKKRLEKGAGVRHAVGASVVALVGPGVVCLRCCGKNIGKVMWKKASDSQLHCDCDSAVLAVAVVLAAGAIVRGSGIVVGCRVPAVAVVSAAGAAADEVASLVVEAPACELRRLLCAPPDAAAPGRRGPELAAALRDFRRPGGRCLLWPAVQRKCGAEEVVRCLVEDAGLLPDLPDEVLGQTPLFSAAAHGATGAARALIELRAKVDQIDGNQQTPLFWAASRGHTACIRELLDARASLGTTDVNGQGALFYAAKRGYDECLAAMLEARVRASMASTRWGRSALFYASGRRCSELLLRAAGAPGAAGAARVGARDSNEQTALFYAARDGDEARG</sequence>
<feature type="repeat" description="ANK" evidence="3">
    <location>
        <begin position="468"/>
        <end position="500"/>
    </location>
</feature>
<keyword evidence="1" id="KW-0677">Repeat</keyword>
<reference evidence="4" key="1">
    <citation type="submission" date="2023-10" db="EMBL/GenBank/DDBJ databases">
        <authorList>
            <person name="Chen Y."/>
            <person name="Shah S."/>
            <person name="Dougan E. K."/>
            <person name="Thang M."/>
            <person name="Chan C."/>
        </authorList>
    </citation>
    <scope>NUCLEOTIDE SEQUENCE [LARGE SCALE GENOMIC DNA]</scope>
</reference>
<dbReference type="InterPro" id="IPR027417">
    <property type="entry name" value="P-loop_NTPase"/>
</dbReference>
<evidence type="ECO:0000256" key="2">
    <source>
        <dbReference type="ARBA" id="ARBA00023043"/>
    </source>
</evidence>
<protein>
    <submittedName>
        <fullName evidence="4">Uncharacterized protein</fullName>
    </submittedName>
</protein>
<evidence type="ECO:0000313" key="4">
    <source>
        <dbReference type="EMBL" id="CAK0907475.1"/>
    </source>
</evidence>
<dbReference type="PROSITE" id="PS50088">
    <property type="entry name" value="ANK_REPEAT"/>
    <property type="match status" value="2"/>
</dbReference>
<feature type="repeat" description="ANK" evidence="3">
    <location>
        <begin position="435"/>
        <end position="467"/>
    </location>
</feature>
<keyword evidence="2 3" id="KW-0040">ANK repeat</keyword>
<feature type="non-terminal residue" evidence="4">
    <location>
        <position position="590"/>
    </location>
</feature>
<keyword evidence="5" id="KW-1185">Reference proteome</keyword>
<proteinExistence type="predicted"/>
<evidence type="ECO:0000256" key="1">
    <source>
        <dbReference type="ARBA" id="ARBA00022737"/>
    </source>
</evidence>
<gene>
    <name evidence="4" type="ORF">PCOR1329_LOCUS82477</name>
</gene>
<dbReference type="Gene3D" id="3.40.50.300">
    <property type="entry name" value="P-loop containing nucleotide triphosphate hydrolases"/>
    <property type="match status" value="1"/>
</dbReference>
<dbReference type="PANTHER" id="PTHR24126:SF14">
    <property type="entry name" value="ANK_REP_REGION DOMAIN-CONTAINING PROTEIN"/>
    <property type="match status" value="1"/>
</dbReference>
<dbReference type="PANTHER" id="PTHR24126">
    <property type="entry name" value="ANKYRIN REPEAT, PH AND SEC7 DOMAIN CONTAINING PROTEIN SECG-RELATED"/>
    <property type="match status" value="1"/>
</dbReference>
<comment type="caution">
    <text evidence="4">The sequence shown here is derived from an EMBL/GenBank/DDBJ whole genome shotgun (WGS) entry which is preliminary data.</text>
</comment>
<dbReference type="SUPFAM" id="SSF48403">
    <property type="entry name" value="Ankyrin repeat"/>
    <property type="match status" value="1"/>
</dbReference>
<dbReference type="Gene3D" id="1.25.40.20">
    <property type="entry name" value="Ankyrin repeat-containing domain"/>
    <property type="match status" value="1"/>
</dbReference>
<name>A0ABN9Y7L1_9DINO</name>
<dbReference type="InterPro" id="IPR002110">
    <property type="entry name" value="Ankyrin_rpt"/>
</dbReference>
<evidence type="ECO:0000256" key="3">
    <source>
        <dbReference type="PROSITE-ProRule" id="PRU00023"/>
    </source>
</evidence>
<dbReference type="Pfam" id="PF01202">
    <property type="entry name" value="SKI"/>
    <property type="match status" value="1"/>
</dbReference>
<evidence type="ECO:0000313" key="5">
    <source>
        <dbReference type="Proteomes" id="UP001189429"/>
    </source>
</evidence>
<dbReference type="InterPro" id="IPR036770">
    <property type="entry name" value="Ankyrin_rpt-contain_sf"/>
</dbReference>
<dbReference type="EMBL" id="CAUYUJ010021863">
    <property type="protein sequence ID" value="CAK0907475.1"/>
    <property type="molecule type" value="Genomic_DNA"/>
</dbReference>
<dbReference type="InterPro" id="IPR031322">
    <property type="entry name" value="Shikimate/glucono_kinase"/>
</dbReference>
<organism evidence="4 5">
    <name type="scientific">Prorocentrum cordatum</name>
    <dbReference type="NCBI Taxonomy" id="2364126"/>
    <lineage>
        <taxon>Eukaryota</taxon>
        <taxon>Sar</taxon>
        <taxon>Alveolata</taxon>
        <taxon>Dinophyceae</taxon>
        <taxon>Prorocentrales</taxon>
        <taxon>Prorocentraceae</taxon>
        <taxon>Prorocentrum</taxon>
    </lineage>
</organism>
<dbReference type="Proteomes" id="UP001189429">
    <property type="component" value="Unassembled WGS sequence"/>
</dbReference>